<gene>
    <name evidence="1" type="ORF">DCAR_0727600</name>
</gene>
<name>A0A161Y415_DAUCS</name>
<reference evidence="1" key="2">
    <citation type="submission" date="2022-03" db="EMBL/GenBank/DDBJ databases">
        <title>Draft title - Genomic analysis of global carrot germplasm unveils the trajectory of domestication and the origin of high carotenoid orange carrot.</title>
        <authorList>
            <person name="Iorizzo M."/>
            <person name="Ellison S."/>
            <person name="Senalik D."/>
            <person name="Macko-Podgorni A."/>
            <person name="Grzebelus D."/>
            <person name="Bostan H."/>
            <person name="Rolling W."/>
            <person name="Curaba J."/>
            <person name="Simon P."/>
        </authorList>
    </citation>
    <scope>NUCLEOTIDE SEQUENCE</scope>
    <source>
        <tissue evidence="1">Leaf</tissue>
    </source>
</reference>
<accession>A0A161Y415</accession>
<reference evidence="1" key="1">
    <citation type="journal article" date="2016" name="Nat. Genet.">
        <title>A high-quality carrot genome assembly provides new insights into carotenoid accumulation and asterid genome evolution.</title>
        <authorList>
            <person name="Iorizzo M."/>
            <person name="Ellison S."/>
            <person name="Senalik D."/>
            <person name="Zeng P."/>
            <person name="Satapoomin P."/>
            <person name="Huang J."/>
            <person name="Bowman M."/>
            <person name="Iovene M."/>
            <person name="Sanseverino W."/>
            <person name="Cavagnaro P."/>
            <person name="Yildiz M."/>
            <person name="Macko-Podgorni A."/>
            <person name="Moranska E."/>
            <person name="Grzebelus E."/>
            <person name="Grzebelus D."/>
            <person name="Ashrafi H."/>
            <person name="Zheng Z."/>
            <person name="Cheng S."/>
            <person name="Spooner D."/>
            <person name="Van Deynze A."/>
            <person name="Simon P."/>
        </authorList>
    </citation>
    <scope>NUCLEOTIDE SEQUENCE</scope>
    <source>
        <tissue evidence="1">Leaf</tissue>
    </source>
</reference>
<organism evidence="1 2">
    <name type="scientific">Daucus carota subsp. sativus</name>
    <name type="common">Carrot</name>
    <dbReference type="NCBI Taxonomy" id="79200"/>
    <lineage>
        <taxon>Eukaryota</taxon>
        <taxon>Viridiplantae</taxon>
        <taxon>Streptophyta</taxon>
        <taxon>Embryophyta</taxon>
        <taxon>Tracheophyta</taxon>
        <taxon>Spermatophyta</taxon>
        <taxon>Magnoliopsida</taxon>
        <taxon>eudicotyledons</taxon>
        <taxon>Gunneridae</taxon>
        <taxon>Pentapetalae</taxon>
        <taxon>asterids</taxon>
        <taxon>campanulids</taxon>
        <taxon>Apiales</taxon>
        <taxon>Apiaceae</taxon>
        <taxon>Apioideae</taxon>
        <taxon>Scandiceae</taxon>
        <taxon>Daucinae</taxon>
        <taxon>Daucus</taxon>
        <taxon>Daucus sect. Daucus</taxon>
    </lineage>
</organism>
<dbReference type="AlphaFoldDB" id="A0A161Y415"/>
<proteinExistence type="predicted"/>
<sequence>MDLSTVILIGVIIWHLHNTEEFMKVAAKGAATLSCCLGSSGSTRVMEMKYLMPSIVCFLLCNVRPAAAILSDNRGVFEIQLERDWNISRNIGIITFRNYNGTDQAPCIFLVAIEAWLDAVRRSEIELDSSSESFDDDDKFISMDTSSAGFDDKFIFLICNIIVNLCATGAQLLSAIDIAIRVVLWQLSWLYGSSHFKEMEEARFMIAAMICFSLWNVRPKAAPAILLEPHWQEYPEFLVQIENSVESQGRQGNP</sequence>
<keyword evidence="2" id="KW-1185">Reference proteome</keyword>
<dbReference type="Proteomes" id="UP000077755">
    <property type="component" value="Chromosome 7"/>
</dbReference>
<protein>
    <submittedName>
        <fullName evidence="1">Uncharacterized protein</fullName>
    </submittedName>
</protein>
<evidence type="ECO:0000313" key="1">
    <source>
        <dbReference type="EMBL" id="WOH08163.1"/>
    </source>
</evidence>
<dbReference type="EMBL" id="CP093349">
    <property type="protein sequence ID" value="WOH08163.1"/>
    <property type="molecule type" value="Genomic_DNA"/>
</dbReference>
<dbReference type="Gramene" id="KZM86939">
    <property type="protein sequence ID" value="KZM86939"/>
    <property type="gene ID" value="DCAR_024073"/>
</dbReference>
<evidence type="ECO:0000313" key="2">
    <source>
        <dbReference type="Proteomes" id="UP000077755"/>
    </source>
</evidence>